<proteinExistence type="predicted"/>
<reference evidence="2" key="1">
    <citation type="submission" date="2024-03" db="EMBL/GenBank/DDBJ databases">
        <title>Isolation and characterization of a phage collection against Pseudomonas putida.</title>
        <authorList>
            <person name="Brauer A."/>
            <person name="Rosendahl S."/>
            <person name="Kangsep A."/>
            <person name="Rikberg R."/>
            <person name="Lewanczyk A.C."/>
            <person name="Horak R."/>
            <person name="Tamman H."/>
        </authorList>
    </citation>
    <scope>NUCLEOTIDE SEQUENCE</scope>
</reference>
<sequence length="290" mass="32839">MTKAKDHGIILGVDYVITGNNTREDHGLANHKFQIGEAVQLKRDDGTLAPEFVNSSGEKWFVHVDNVELAKDSGPKSGVRWTDAPKGATHYAMCNDYFSKWHKIEDGVLSFWNIERQEWLAYGNQQWRERYQLVEAPVVKVKKKPVVKEVVQPAVENLKAELARVEQRLTRTGSKLGRAQKRVADVQEAFDALKVEQDKLKQAIAKAPVVPKITDAKELVELMHDASKWKAGMRVVNRDDITSGITVGQKYVLNQDARKSHHVSIYFEGDNGSQRMRPAKHYQLVTTDLV</sequence>
<feature type="coiled-coil region" evidence="1">
    <location>
        <begin position="155"/>
        <end position="203"/>
    </location>
</feature>
<evidence type="ECO:0000313" key="3">
    <source>
        <dbReference type="Proteomes" id="UP001433872"/>
    </source>
</evidence>
<accession>A0AAX4MWV3</accession>
<evidence type="ECO:0000256" key="1">
    <source>
        <dbReference type="SAM" id="Coils"/>
    </source>
</evidence>
<name>A0AAX4MWV3_9CAUD</name>
<evidence type="ECO:0000313" key="2">
    <source>
        <dbReference type="EMBL" id="WYV99256.1"/>
    </source>
</evidence>
<keyword evidence="3" id="KW-1185">Reference proteome</keyword>
<gene>
    <name evidence="2" type="ORF">KoPa4_00088</name>
</gene>
<keyword evidence="1" id="KW-0175">Coiled coil</keyword>
<dbReference type="EMBL" id="PP496414">
    <property type="protein sequence ID" value="WYV99256.1"/>
    <property type="molecule type" value="Genomic_DNA"/>
</dbReference>
<organism evidence="2 3">
    <name type="scientific">Pseudomonas phage vB_PpuM-KoPa-4</name>
    <dbReference type="NCBI Taxonomy" id="3132618"/>
    <lineage>
        <taxon>Viruses</taxon>
        <taxon>Duplodnaviria</taxon>
        <taxon>Heunggongvirae</taxon>
        <taxon>Uroviricota</taxon>
        <taxon>Caudoviricetes</taxon>
        <taxon>Vandenendeviridae</taxon>
        <taxon>Gorskivirinae</taxon>
        <taxon>Tartuvirus</taxon>
        <taxon>Tartuvirus kopa4</taxon>
    </lineage>
</organism>
<dbReference type="Proteomes" id="UP001433872">
    <property type="component" value="Segment"/>
</dbReference>
<protein>
    <submittedName>
        <fullName evidence="2">Uncharacterized protein</fullName>
    </submittedName>
</protein>